<protein>
    <recommendedName>
        <fullName evidence="3">DNA-binding protein</fullName>
    </recommendedName>
</protein>
<evidence type="ECO:0008006" key="3">
    <source>
        <dbReference type="Google" id="ProtNLM"/>
    </source>
</evidence>
<comment type="caution">
    <text evidence="1">The sequence shown here is derived from an EMBL/GenBank/DDBJ whole genome shotgun (WGS) entry which is preliminary data.</text>
</comment>
<dbReference type="Proteomes" id="UP001500630">
    <property type="component" value="Unassembled WGS sequence"/>
</dbReference>
<accession>A0ABP6ZBZ5</accession>
<keyword evidence="2" id="KW-1185">Reference proteome</keyword>
<name>A0ABP6ZBZ5_9ACTN</name>
<evidence type="ECO:0000313" key="1">
    <source>
        <dbReference type="EMBL" id="GAA3604322.1"/>
    </source>
</evidence>
<organism evidence="1 2">
    <name type="scientific">Nonomuraea rosea</name>
    <dbReference type="NCBI Taxonomy" id="638574"/>
    <lineage>
        <taxon>Bacteria</taxon>
        <taxon>Bacillati</taxon>
        <taxon>Actinomycetota</taxon>
        <taxon>Actinomycetes</taxon>
        <taxon>Streptosporangiales</taxon>
        <taxon>Streptosporangiaceae</taxon>
        <taxon>Nonomuraea</taxon>
    </lineage>
</organism>
<reference evidence="2" key="1">
    <citation type="journal article" date="2019" name="Int. J. Syst. Evol. Microbiol.">
        <title>The Global Catalogue of Microorganisms (GCM) 10K type strain sequencing project: providing services to taxonomists for standard genome sequencing and annotation.</title>
        <authorList>
            <consortium name="The Broad Institute Genomics Platform"/>
            <consortium name="The Broad Institute Genome Sequencing Center for Infectious Disease"/>
            <person name="Wu L."/>
            <person name="Ma J."/>
        </authorList>
    </citation>
    <scope>NUCLEOTIDE SEQUENCE [LARGE SCALE GENOMIC DNA]</scope>
    <source>
        <strain evidence="2">JCM 17326</strain>
    </source>
</reference>
<evidence type="ECO:0000313" key="2">
    <source>
        <dbReference type="Proteomes" id="UP001500630"/>
    </source>
</evidence>
<dbReference type="EMBL" id="BAABDQ010000039">
    <property type="protein sequence ID" value="GAA3604322.1"/>
    <property type="molecule type" value="Genomic_DNA"/>
</dbReference>
<proteinExistence type="predicted"/>
<gene>
    <name evidence="1" type="ORF">GCM10022419_106290</name>
</gene>
<sequence length="82" mass="9419">MVDEPSRDEIRTVITGLIEGRRSREEVASWAERTMLELEDSRISDMVVWESLQTLSGADLKDSPTTYLHNEDDLHSWLSELA</sequence>